<dbReference type="Pfam" id="PF22939">
    <property type="entry name" value="WHD_GPIID"/>
    <property type="match status" value="1"/>
</dbReference>
<evidence type="ECO:0000259" key="9">
    <source>
        <dbReference type="Pfam" id="PF24883"/>
    </source>
</evidence>
<dbReference type="Pfam" id="PF12796">
    <property type="entry name" value="Ank_2"/>
    <property type="match status" value="5"/>
</dbReference>
<evidence type="ECO:0000313" key="11">
    <source>
        <dbReference type="Proteomes" id="UP000275480"/>
    </source>
</evidence>
<keyword evidence="4" id="KW-0862">Zinc</keyword>
<comment type="caution">
    <text evidence="10">The sequence shown here is derived from an EMBL/GenBank/DDBJ whole genome shotgun (WGS) entry which is preliminary data.</text>
</comment>
<evidence type="ECO:0000256" key="5">
    <source>
        <dbReference type="ARBA" id="ARBA00023043"/>
    </source>
</evidence>
<dbReference type="Gene3D" id="3.30.60.90">
    <property type="match status" value="1"/>
</dbReference>
<keyword evidence="1" id="KW-0479">Metal-binding</keyword>
<organism evidence="10 11">
    <name type="scientific">Aspergillus flavus</name>
    <dbReference type="NCBI Taxonomy" id="5059"/>
    <lineage>
        <taxon>Eukaryota</taxon>
        <taxon>Fungi</taxon>
        <taxon>Dikarya</taxon>
        <taxon>Ascomycota</taxon>
        <taxon>Pezizomycotina</taxon>
        <taxon>Eurotiomycetes</taxon>
        <taxon>Eurotiomycetidae</taxon>
        <taxon>Eurotiales</taxon>
        <taxon>Aspergillaceae</taxon>
        <taxon>Aspergillus</taxon>
        <taxon>Aspergillus subgen. Circumdati</taxon>
    </lineage>
</organism>
<feature type="domain" description="Nephrocystin 3-like N-terminal" evidence="9">
    <location>
        <begin position="233"/>
        <end position="402"/>
    </location>
</feature>
<feature type="repeat" description="ANK" evidence="6">
    <location>
        <begin position="891"/>
        <end position="923"/>
    </location>
</feature>
<dbReference type="Pfam" id="PF14479">
    <property type="entry name" value="HeLo"/>
    <property type="match status" value="1"/>
</dbReference>
<dbReference type="GO" id="GO:0008270">
    <property type="term" value="F:zinc ion binding"/>
    <property type="evidence" value="ECO:0007669"/>
    <property type="project" value="UniProtKB-KW"/>
</dbReference>
<dbReference type="InterPro" id="IPR027417">
    <property type="entry name" value="P-loop_NTPase"/>
</dbReference>
<dbReference type="SUPFAM" id="SSF52540">
    <property type="entry name" value="P-loop containing nucleoside triphosphate hydrolases"/>
    <property type="match status" value="1"/>
</dbReference>
<dbReference type="Gene3D" id="1.25.40.20">
    <property type="entry name" value="Ankyrin repeat-containing domain"/>
    <property type="match status" value="4"/>
</dbReference>
<dbReference type="InterPro" id="IPR056884">
    <property type="entry name" value="NPHP3-like_N"/>
</dbReference>
<dbReference type="InterPro" id="IPR054471">
    <property type="entry name" value="GPIID_WHD"/>
</dbReference>
<dbReference type="SUPFAM" id="SSF57850">
    <property type="entry name" value="RING/U-box"/>
    <property type="match status" value="1"/>
</dbReference>
<name>A0AB74BXL8_ASPFL</name>
<sequence>MEPVGLAVGVVGLFGLFNTCLDVVKKYDAWKDFGSESRCLTAQFEAQKLRLQNWGEAVGVEQESASSKHHELLDDPRTRSNIQNLLLAIKDICGHEQALSLTTISRVETGSSEGPILTKHGYSLTSRGSKRQRFNWALRGKERRITQVAQFSSLVDDLHSLVPVNGERGQGSRDPRGKFRDEGSWIVEFKQLIERIEHDHEVETRRHIQTWLLGDYVSNERYEEYVERRVEDSCEWVLARLWFLEWSSPDFPSGPAKFLWINGPAGFGKSILCAKITEYMLLTSDTPTAHFFFSSDFERRDPFMAMRSWLSQLMIHTEALGFIREKWESTQGQRAARGDVLGLLRAIVSAIPECTFILDGLDECDWAKGSWPGNSDDSITSFLRALRRAIAGTSTRILIVSRDEPEIRRGLSNESPYDPVFEHRIIPEDVQNDVLTYCRSIVEEKLATKTDEAKDEITKKLADRCNGQFLWIRLQQDTLRSGKSQRKLEQAINSTPSGIEHIYERNWMKIMGLTEEDRTRAISLLRWTAFSLRPLTISEISGALVISEDDDELLLDDLPDSIDEYYVNTEIKELCGSLLEVRDAQDKSDVRLKTVHLTHFSVKEYLLRNLPIEGKVLQPNSTFSSSTEVIENTIIAKKCLRFVNSQEAWLGTSGVQVEEFLSTFRKYAAGSWYRHVELGNMSDTELRSSVAALFDPKNPNWPLWKAWFDANDTKAVERNARCGVATAGPLYYASWLGLTDSVASLIHELKPDVNNRGYDEQTPLGVASEEGNLEIVRTLLEQGADVTMADIDGWTPIYTASHNGHTQVVRLLIENGSNVNTSESGGWTPVNTACYQGHVETVKLLLKSGADIYTATNKGITPLYAAAYNGYTRIVELLLEHGADTSTANNGRMSPLYAASAGGHIEVVKLLLKWGADIDYANKYGDTPLSASSSKGHPAVSKLLVETGADIEAKNNFGRTPLHLASLDGHIEIVILLLERDAYVEAKDIDEWTPLMNASFEGHAEVVKALSERGADIEAKRANGYTALMYASTQGHIEVARLLLERGANIEAKTDIGVTPLMFASSYGLIEVVKLLLKHGADFTNRDITGTTSLHVAAYDGHVKVVEIFLQASSTHVDALNRLNRTPLFQAAARGHLCVVNTLLSHKANANIKDHYRSTPLLMAVRNGHKDVVERLITLADSSIHFQNGLDQTLLWWAARCGDAGIVELIVRWAKEHNIEAIESDFQVEGSLVKLGESSRYCDVCIRDLRANEVYYKCKTCFDFDICSECFDMGARCFSLSHEWAIHQLEDST</sequence>
<dbReference type="Gene3D" id="1.20.120.1020">
    <property type="entry name" value="Prion-inhibition and propagation, HeLo domain"/>
    <property type="match status" value="1"/>
</dbReference>
<evidence type="ECO:0000259" key="7">
    <source>
        <dbReference type="Pfam" id="PF14479"/>
    </source>
</evidence>
<evidence type="ECO:0000256" key="4">
    <source>
        <dbReference type="ARBA" id="ARBA00022833"/>
    </source>
</evidence>
<dbReference type="PANTHER" id="PTHR24188">
    <property type="entry name" value="ANKYRIN REPEAT PROTEIN"/>
    <property type="match status" value="1"/>
</dbReference>
<dbReference type="PROSITE" id="PS50088">
    <property type="entry name" value="ANK_REPEAT"/>
    <property type="match status" value="12"/>
</dbReference>
<dbReference type="PROSITE" id="PS50297">
    <property type="entry name" value="ANK_REP_REGION"/>
    <property type="match status" value="12"/>
</dbReference>
<feature type="repeat" description="ANK" evidence="6">
    <location>
        <begin position="792"/>
        <end position="824"/>
    </location>
</feature>
<dbReference type="SMART" id="SM00248">
    <property type="entry name" value="ANK"/>
    <property type="match status" value="14"/>
</dbReference>
<dbReference type="CDD" id="cd02249">
    <property type="entry name" value="ZZ"/>
    <property type="match status" value="1"/>
</dbReference>
<feature type="repeat" description="ANK" evidence="6">
    <location>
        <begin position="990"/>
        <end position="1022"/>
    </location>
</feature>
<dbReference type="InterPro" id="IPR036770">
    <property type="entry name" value="Ankyrin_rpt-contain_sf"/>
</dbReference>
<proteinExistence type="predicted"/>
<evidence type="ECO:0000256" key="2">
    <source>
        <dbReference type="ARBA" id="ARBA00022737"/>
    </source>
</evidence>
<feature type="repeat" description="ANK" evidence="6">
    <location>
        <begin position="957"/>
        <end position="989"/>
    </location>
</feature>
<feature type="repeat" description="ANK" evidence="6">
    <location>
        <begin position="1123"/>
        <end position="1155"/>
    </location>
</feature>
<protein>
    <submittedName>
        <fullName evidence="10">Ankyrin</fullName>
    </submittedName>
</protein>
<dbReference type="Pfam" id="PF13637">
    <property type="entry name" value="Ank_4"/>
    <property type="match status" value="1"/>
</dbReference>
<evidence type="ECO:0000256" key="6">
    <source>
        <dbReference type="PROSITE-ProRule" id="PRU00023"/>
    </source>
</evidence>
<dbReference type="InterPro" id="IPR038305">
    <property type="entry name" value="HeLo_sf"/>
</dbReference>
<feature type="repeat" description="ANK" evidence="6">
    <location>
        <begin position="924"/>
        <end position="956"/>
    </location>
</feature>
<dbReference type="PRINTS" id="PR01415">
    <property type="entry name" value="ANKYRIN"/>
</dbReference>
<dbReference type="Pfam" id="PF13606">
    <property type="entry name" value="Ank_3"/>
    <property type="match status" value="1"/>
</dbReference>
<dbReference type="Gene3D" id="3.40.50.300">
    <property type="entry name" value="P-loop containing nucleotide triphosphate hydrolases"/>
    <property type="match status" value="1"/>
</dbReference>
<dbReference type="Pfam" id="PF24883">
    <property type="entry name" value="NPHP3_N"/>
    <property type="match status" value="1"/>
</dbReference>
<evidence type="ECO:0000313" key="10">
    <source>
        <dbReference type="EMBL" id="RMZ37887.1"/>
    </source>
</evidence>
<dbReference type="PANTHER" id="PTHR24188:SF29">
    <property type="entry name" value="GH09064P"/>
    <property type="match status" value="1"/>
</dbReference>
<keyword evidence="5 6" id="KW-0040">ANK repeat</keyword>
<feature type="repeat" description="ANK" evidence="6">
    <location>
        <begin position="1056"/>
        <end position="1088"/>
    </location>
</feature>
<keyword evidence="2" id="KW-0677">Repeat</keyword>
<feature type="repeat" description="ANK" evidence="6">
    <location>
        <begin position="825"/>
        <end position="857"/>
    </location>
</feature>
<feature type="domain" description="Prion-inhibition and propagation HeLo" evidence="7">
    <location>
        <begin position="5"/>
        <end position="167"/>
    </location>
</feature>
<dbReference type="InterPro" id="IPR029498">
    <property type="entry name" value="HeLo_dom"/>
</dbReference>
<dbReference type="InterPro" id="IPR002110">
    <property type="entry name" value="Ankyrin_rpt"/>
</dbReference>
<evidence type="ECO:0000259" key="8">
    <source>
        <dbReference type="Pfam" id="PF22939"/>
    </source>
</evidence>
<feature type="repeat" description="ANK" evidence="6">
    <location>
        <begin position="1089"/>
        <end position="1114"/>
    </location>
</feature>
<feature type="domain" description="GPI inositol-deacylase winged helix" evidence="8">
    <location>
        <begin position="513"/>
        <end position="609"/>
    </location>
</feature>
<evidence type="ECO:0000256" key="3">
    <source>
        <dbReference type="ARBA" id="ARBA00022771"/>
    </source>
</evidence>
<keyword evidence="3" id="KW-0863">Zinc-finger</keyword>
<accession>A0AB74BXL8</accession>
<evidence type="ECO:0000256" key="1">
    <source>
        <dbReference type="ARBA" id="ARBA00022723"/>
    </source>
</evidence>
<feature type="repeat" description="ANK" evidence="6">
    <location>
        <begin position="858"/>
        <end position="890"/>
    </location>
</feature>
<feature type="repeat" description="ANK" evidence="6">
    <location>
        <begin position="759"/>
        <end position="791"/>
    </location>
</feature>
<dbReference type="InterPro" id="IPR043145">
    <property type="entry name" value="Znf_ZZ_sf"/>
</dbReference>
<feature type="repeat" description="ANK" evidence="6">
    <location>
        <begin position="1023"/>
        <end position="1055"/>
    </location>
</feature>
<gene>
    <name evidence="10" type="ORF">CA14_004514</name>
</gene>
<dbReference type="Proteomes" id="UP000275480">
    <property type="component" value="Unassembled WGS sequence"/>
</dbReference>
<dbReference type="EMBL" id="QQZZ01000174">
    <property type="protein sequence ID" value="RMZ37887.1"/>
    <property type="molecule type" value="Genomic_DNA"/>
</dbReference>
<reference evidence="10 11" key="1">
    <citation type="submission" date="2018-07" db="EMBL/GenBank/DDBJ databases">
        <title>Identification of spontaneous genetic mutation associated with occurrence of a yellow conidial color mutant of Aspergillus flavus.</title>
        <authorList>
            <person name="Chang P.-K."/>
            <person name="Mack B.M."/>
            <person name="Scharfenstein L."/>
            <person name="Gilbert M.K."/>
        </authorList>
    </citation>
    <scope>NUCLEOTIDE SEQUENCE [LARGE SCALE GENOMIC DNA]</scope>
    <source>
        <strain evidence="10 11">CA14</strain>
    </source>
</reference>
<dbReference type="SUPFAM" id="SSF48403">
    <property type="entry name" value="Ankyrin repeat"/>
    <property type="match status" value="2"/>
</dbReference>